<dbReference type="PANTHER" id="PTHR47445">
    <property type="entry name" value="OS08G0441400 PROTEIN"/>
    <property type="match status" value="1"/>
</dbReference>
<dbReference type="PANTHER" id="PTHR47445:SF1">
    <property type="entry name" value="OS08G0441400 PROTEIN"/>
    <property type="match status" value="1"/>
</dbReference>
<dbReference type="OrthoDB" id="5545577at2759"/>
<gene>
    <name evidence="2" type="ORF">C5167_001785</name>
</gene>
<protein>
    <submittedName>
        <fullName evidence="2">Uncharacterized protein</fullName>
    </submittedName>
</protein>
<dbReference type="Proteomes" id="UP000316621">
    <property type="component" value="Chromosome 9"/>
</dbReference>
<reference evidence="2 3" key="1">
    <citation type="journal article" date="2018" name="Science">
        <title>The opium poppy genome and morphinan production.</title>
        <authorList>
            <person name="Guo L."/>
            <person name="Winzer T."/>
            <person name="Yang X."/>
            <person name="Li Y."/>
            <person name="Ning Z."/>
            <person name="He Z."/>
            <person name="Teodor R."/>
            <person name="Lu Y."/>
            <person name="Bowser T.A."/>
            <person name="Graham I.A."/>
            <person name="Ye K."/>
        </authorList>
    </citation>
    <scope>NUCLEOTIDE SEQUENCE [LARGE SCALE GENOMIC DNA]</scope>
    <source>
        <strain evidence="3">cv. HN1</strain>
        <tissue evidence="2">Leaves</tissue>
    </source>
</reference>
<sequence length="131" mass="15521">MDPRYDEFFDPHGKVFAVMKQECYKARDAFYACIERETKKPIIEPATGRLLCPGKCTQLEARYHWDCCSVSPDWVLRLDREYCEKMKKKEAQRPVDKMIKKEVQRPLDKDDPERGPKSLLKGIRIIDQVKR</sequence>
<dbReference type="OMA" id="CIERETK"/>
<accession>A0A4Y7KW05</accession>
<feature type="region of interest" description="Disordered" evidence="1">
    <location>
        <begin position="88"/>
        <end position="119"/>
    </location>
</feature>
<organism evidence="2 3">
    <name type="scientific">Papaver somniferum</name>
    <name type="common">Opium poppy</name>
    <dbReference type="NCBI Taxonomy" id="3469"/>
    <lineage>
        <taxon>Eukaryota</taxon>
        <taxon>Viridiplantae</taxon>
        <taxon>Streptophyta</taxon>
        <taxon>Embryophyta</taxon>
        <taxon>Tracheophyta</taxon>
        <taxon>Spermatophyta</taxon>
        <taxon>Magnoliopsida</taxon>
        <taxon>Ranunculales</taxon>
        <taxon>Papaveraceae</taxon>
        <taxon>Papaveroideae</taxon>
        <taxon>Papaver</taxon>
    </lineage>
</organism>
<dbReference type="Gramene" id="RZC76095">
    <property type="protein sequence ID" value="RZC76095"/>
    <property type="gene ID" value="C5167_001785"/>
</dbReference>
<dbReference type="EMBL" id="CM010723">
    <property type="protein sequence ID" value="RZC76095.1"/>
    <property type="molecule type" value="Genomic_DNA"/>
</dbReference>
<keyword evidence="3" id="KW-1185">Reference proteome</keyword>
<feature type="compositionally biased region" description="Basic and acidic residues" evidence="1">
    <location>
        <begin position="88"/>
        <end position="116"/>
    </location>
</feature>
<name>A0A4Y7KW05_PAPSO</name>
<dbReference type="InterPro" id="IPR048282">
    <property type="entry name" value="COA6_pln"/>
</dbReference>
<proteinExistence type="predicted"/>
<evidence type="ECO:0000256" key="1">
    <source>
        <dbReference type="SAM" id="MobiDB-lite"/>
    </source>
</evidence>
<dbReference type="AlphaFoldDB" id="A0A4Y7KW05"/>
<evidence type="ECO:0000313" key="2">
    <source>
        <dbReference type="EMBL" id="RZC76095.1"/>
    </source>
</evidence>
<evidence type="ECO:0000313" key="3">
    <source>
        <dbReference type="Proteomes" id="UP000316621"/>
    </source>
</evidence>